<comment type="caution">
    <text evidence="2">The sequence shown here is derived from an EMBL/GenBank/DDBJ whole genome shotgun (WGS) entry which is preliminary data.</text>
</comment>
<sequence>MESGMEESKPAMPTVLLRTLERYLRFSVMELQHFSLFTELDVSKEDFTLKLGMKKGKNLVVFIEFVGLWVKRAYLESYTGDSFSLDLEFWGLLLRRLLIRGVSYCHGRTCAATLASNIAATNPIRSLMTQLLSAMMLFYDGGCGESPEDERCLEKKRLREKESKKRKKDMKGNDKDTGDSPKMARKHIGYLLSCIPRERRVTPPSTAPCQPASPSVISDLCSPDSEYLIWGKGD</sequence>
<keyword evidence="3" id="KW-1185">Reference proteome</keyword>
<name>A0AAD8L2Z8_TARER</name>
<evidence type="ECO:0000313" key="3">
    <source>
        <dbReference type="Proteomes" id="UP001229421"/>
    </source>
</evidence>
<accession>A0AAD8L2Z8</accession>
<gene>
    <name evidence="2" type="ORF">QVD17_08497</name>
</gene>
<feature type="compositionally biased region" description="Basic and acidic residues" evidence="1">
    <location>
        <begin position="154"/>
        <end position="163"/>
    </location>
</feature>
<dbReference type="EMBL" id="JAUHHV010000002">
    <property type="protein sequence ID" value="KAK1431811.1"/>
    <property type="molecule type" value="Genomic_DNA"/>
</dbReference>
<proteinExistence type="predicted"/>
<evidence type="ECO:0000256" key="1">
    <source>
        <dbReference type="SAM" id="MobiDB-lite"/>
    </source>
</evidence>
<protein>
    <submittedName>
        <fullName evidence="2">Uncharacterized protein</fullName>
    </submittedName>
</protein>
<evidence type="ECO:0000313" key="2">
    <source>
        <dbReference type="EMBL" id="KAK1431811.1"/>
    </source>
</evidence>
<feature type="region of interest" description="Disordered" evidence="1">
    <location>
        <begin position="154"/>
        <end position="183"/>
    </location>
</feature>
<organism evidence="2 3">
    <name type="scientific">Tagetes erecta</name>
    <name type="common">African marigold</name>
    <dbReference type="NCBI Taxonomy" id="13708"/>
    <lineage>
        <taxon>Eukaryota</taxon>
        <taxon>Viridiplantae</taxon>
        <taxon>Streptophyta</taxon>
        <taxon>Embryophyta</taxon>
        <taxon>Tracheophyta</taxon>
        <taxon>Spermatophyta</taxon>
        <taxon>Magnoliopsida</taxon>
        <taxon>eudicotyledons</taxon>
        <taxon>Gunneridae</taxon>
        <taxon>Pentapetalae</taxon>
        <taxon>asterids</taxon>
        <taxon>campanulids</taxon>
        <taxon>Asterales</taxon>
        <taxon>Asteraceae</taxon>
        <taxon>Asteroideae</taxon>
        <taxon>Heliantheae alliance</taxon>
        <taxon>Tageteae</taxon>
        <taxon>Tagetes</taxon>
    </lineage>
</organism>
<reference evidence="2" key="1">
    <citation type="journal article" date="2023" name="bioRxiv">
        <title>Improved chromosome-level genome assembly for marigold (Tagetes erecta).</title>
        <authorList>
            <person name="Jiang F."/>
            <person name="Yuan L."/>
            <person name="Wang S."/>
            <person name="Wang H."/>
            <person name="Xu D."/>
            <person name="Wang A."/>
            <person name="Fan W."/>
        </authorList>
    </citation>
    <scope>NUCLEOTIDE SEQUENCE</scope>
    <source>
        <strain evidence="2">WSJ</strain>
        <tissue evidence="2">Leaf</tissue>
    </source>
</reference>
<feature type="compositionally biased region" description="Basic and acidic residues" evidence="1">
    <location>
        <begin position="170"/>
        <end position="179"/>
    </location>
</feature>
<dbReference type="AlphaFoldDB" id="A0AAD8L2Z8"/>
<dbReference type="Proteomes" id="UP001229421">
    <property type="component" value="Unassembled WGS sequence"/>
</dbReference>